<evidence type="ECO:0000313" key="1">
    <source>
        <dbReference type="EMBL" id="CAG8828020.1"/>
    </source>
</evidence>
<comment type="caution">
    <text evidence="1">The sequence shown here is derived from an EMBL/GenBank/DDBJ whole genome shotgun (WGS) entry which is preliminary data.</text>
</comment>
<organism evidence="1 2">
    <name type="scientific">Gigaspora margarita</name>
    <dbReference type="NCBI Taxonomy" id="4874"/>
    <lineage>
        <taxon>Eukaryota</taxon>
        <taxon>Fungi</taxon>
        <taxon>Fungi incertae sedis</taxon>
        <taxon>Mucoromycota</taxon>
        <taxon>Glomeromycotina</taxon>
        <taxon>Glomeromycetes</taxon>
        <taxon>Diversisporales</taxon>
        <taxon>Gigasporaceae</taxon>
        <taxon>Gigaspora</taxon>
    </lineage>
</organism>
<feature type="non-terminal residue" evidence="1">
    <location>
        <position position="72"/>
    </location>
</feature>
<keyword evidence="2" id="KW-1185">Reference proteome</keyword>
<gene>
    <name evidence="1" type="ORF">GMARGA_LOCUS29578</name>
</gene>
<dbReference type="Proteomes" id="UP000789901">
    <property type="component" value="Unassembled WGS sequence"/>
</dbReference>
<protein>
    <submittedName>
        <fullName evidence="1">19971_t:CDS:1</fullName>
    </submittedName>
</protein>
<reference evidence="1 2" key="1">
    <citation type="submission" date="2021-06" db="EMBL/GenBank/DDBJ databases">
        <authorList>
            <person name="Kallberg Y."/>
            <person name="Tangrot J."/>
            <person name="Rosling A."/>
        </authorList>
    </citation>
    <scope>NUCLEOTIDE SEQUENCE [LARGE SCALE GENOMIC DNA]</scope>
    <source>
        <strain evidence="1 2">120-4 pot B 10/14</strain>
    </source>
</reference>
<accession>A0ABN7WDL3</accession>
<sequence>MLHVKQEAIVSSNLPYDNAISVVNSEIMKTLHIGDRPFVIFKFLDPLLGKDNFQVMMPKELRDLEKCSELLL</sequence>
<proteinExistence type="predicted"/>
<evidence type="ECO:0000313" key="2">
    <source>
        <dbReference type="Proteomes" id="UP000789901"/>
    </source>
</evidence>
<name>A0ABN7WDL3_GIGMA</name>
<dbReference type="EMBL" id="CAJVQB010040072">
    <property type="protein sequence ID" value="CAG8828020.1"/>
    <property type="molecule type" value="Genomic_DNA"/>
</dbReference>